<dbReference type="GeneID" id="92093994"/>
<evidence type="ECO:0008006" key="9">
    <source>
        <dbReference type="Google" id="ProtNLM"/>
    </source>
</evidence>
<keyword evidence="8" id="KW-1185">Reference proteome</keyword>
<evidence type="ECO:0000256" key="2">
    <source>
        <dbReference type="ARBA" id="ARBA00022692"/>
    </source>
</evidence>
<evidence type="ECO:0000256" key="3">
    <source>
        <dbReference type="ARBA" id="ARBA00022989"/>
    </source>
</evidence>
<gene>
    <name evidence="7" type="ORF">PG994_009522</name>
</gene>
<accession>A0ABR1U8N3</accession>
<comment type="subcellular location">
    <subcellularLocation>
        <location evidence="1">Membrane</location>
        <topology evidence="1">Single-pass membrane protein</topology>
    </subcellularLocation>
</comment>
<protein>
    <recommendedName>
        <fullName evidence="9">PXA domain-containing protein</fullName>
    </recommendedName>
</protein>
<evidence type="ECO:0000313" key="8">
    <source>
        <dbReference type="Proteomes" id="UP001480595"/>
    </source>
</evidence>
<keyword evidence="4 6" id="KW-0472">Membrane</keyword>
<evidence type="ECO:0000256" key="5">
    <source>
        <dbReference type="SAM" id="MobiDB-lite"/>
    </source>
</evidence>
<keyword evidence="3 6" id="KW-1133">Transmembrane helix</keyword>
<dbReference type="EMBL" id="JAQQWL010000010">
    <property type="protein sequence ID" value="KAK8054455.1"/>
    <property type="molecule type" value="Genomic_DNA"/>
</dbReference>
<dbReference type="InterPro" id="IPR051694">
    <property type="entry name" value="Immunoregulatory_rcpt-like"/>
</dbReference>
<proteinExistence type="predicted"/>
<reference evidence="7 8" key="1">
    <citation type="submission" date="2023-01" db="EMBL/GenBank/DDBJ databases">
        <title>Analysis of 21 Apiospora genomes using comparative genomics revels a genus with tremendous synthesis potential of carbohydrate active enzymes and secondary metabolites.</title>
        <authorList>
            <person name="Sorensen T."/>
        </authorList>
    </citation>
    <scope>NUCLEOTIDE SEQUENCE [LARGE SCALE GENOMIC DNA]</scope>
    <source>
        <strain evidence="7 8">CBS 135458</strain>
    </source>
</reference>
<feature type="compositionally biased region" description="Basic and acidic residues" evidence="5">
    <location>
        <begin position="104"/>
        <end position="119"/>
    </location>
</feature>
<evidence type="ECO:0000256" key="4">
    <source>
        <dbReference type="ARBA" id="ARBA00023136"/>
    </source>
</evidence>
<organism evidence="7 8">
    <name type="scientific">Apiospora phragmitis</name>
    <dbReference type="NCBI Taxonomy" id="2905665"/>
    <lineage>
        <taxon>Eukaryota</taxon>
        <taxon>Fungi</taxon>
        <taxon>Dikarya</taxon>
        <taxon>Ascomycota</taxon>
        <taxon>Pezizomycotina</taxon>
        <taxon>Sordariomycetes</taxon>
        <taxon>Xylariomycetidae</taxon>
        <taxon>Amphisphaeriales</taxon>
        <taxon>Apiosporaceae</taxon>
        <taxon>Apiospora</taxon>
    </lineage>
</organism>
<evidence type="ECO:0000313" key="7">
    <source>
        <dbReference type="EMBL" id="KAK8054455.1"/>
    </source>
</evidence>
<comment type="caution">
    <text evidence="7">The sequence shown here is derived from an EMBL/GenBank/DDBJ whole genome shotgun (WGS) entry which is preliminary data.</text>
</comment>
<sequence length="386" mass="41241">MASSNAPGADGVVIGSTATPPMAPLTSTSPISAASITPTAASPAASASSTGAPTPPGSSSITFGTLAGAAVGALVGGLLLGIAISLLVFRLRKRKRQPAGAHPRPKETHNQRVDPKGHGPFDAFSHIDPFLLDATPDRQLAEEYQNIFKLLQQHLANFYHHQPVDVDAVTLQHATEKLGLVPNDTLQPDAIVSLALDPRTRAAALQHIIAQVLVKSIDFSSRSPMSILPQHVAGFVRSVPAVERGGGNSDVFGTALYRWRTLTVYLMQPHRSHRLPLVPKEEAVKPQVEVLTSVLLDFLGPFVNVDGLSRAKQRSHLQAVAFECAKFGYILLSQPCEWQFLYTHPSQGRGQHESLVLHPGLQKLGGQGGERRGVPRLVEAPVVAKI</sequence>
<name>A0ABR1U8N3_9PEZI</name>
<feature type="region of interest" description="Disordered" evidence="5">
    <location>
        <begin position="96"/>
        <end position="119"/>
    </location>
</feature>
<dbReference type="PANTHER" id="PTHR15549">
    <property type="entry name" value="PAIRED IMMUNOGLOBULIN-LIKE TYPE 2 RECEPTOR"/>
    <property type="match status" value="1"/>
</dbReference>
<evidence type="ECO:0000256" key="1">
    <source>
        <dbReference type="ARBA" id="ARBA00004167"/>
    </source>
</evidence>
<dbReference type="RefSeq" id="XP_066713101.1">
    <property type="nucleotide sequence ID" value="XM_066860931.1"/>
</dbReference>
<dbReference type="Proteomes" id="UP001480595">
    <property type="component" value="Unassembled WGS sequence"/>
</dbReference>
<keyword evidence="2 6" id="KW-0812">Transmembrane</keyword>
<evidence type="ECO:0000256" key="6">
    <source>
        <dbReference type="SAM" id="Phobius"/>
    </source>
</evidence>
<feature type="transmembrane region" description="Helical" evidence="6">
    <location>
        <begin position="66"/>
        <end position="89"/>
    </location>
</feature>